<reference evidence="1 2" key="1">
    <citation type="journal article" date="2014" name="Genome Announc.">
        <title>Draft Genome Sequence of Marine Flavobacterium Jejuia pallidilutea Strain 11shimoA1 and Pigmentation Mutants.</title>
        <authorList>
            <person name="Takatani N."/>
            <person name="Nakanishi M."/>
            <person name="Meirelles P."/>
            <person name="Mino S."/>
            <person name="Suda W."/>
            <person name="Oshima K."/>
            <person name="Hattori M."/>
            <person name="Ohkuma M."/>
            <person name="Hosokawa M."/>
            <person name="Miyashita K."/>
            <person name="Thompson F.L."/>
            <person name="Niwa A."/>
            <person name="Sawabe T."/>
            <person name="Sawabe T."/>
        </authorList>
    </citation>
    <scope>NUCLEOTIDE SEQUENCE [LARGE SCALE GENOMIC DNA]</scope>
    <source>
        <strain evidence="1 2">JCM 19301</strain>
    </source>
</reference>
<name>A0A090WD74_9FLAO</name>
<evidence type="ECO:0000313" key="1">
    <source>
        <dbReference type="EMBL" id="GAL65467.1"/>
    </source>
</evidence>
<evidence type="ECO:0000313" key="2">
    <source>
        <dbReference type="Proteomes" id="UP000029641"/>
    </source>
</evidence>
<dbReference type="AlphaFoldDB" id="A0A090WD74"/>
<accession>A0A090WD74</accession>
<organism evidence="1 2">
    <name type="scientific">Jejuia pallidilutea</name>
    <dbReference type="NCBI Taxonomy" id="504487"/>
    <lineage>
        <taxon>Bacteria</taxon>
        <taxon>Pseudomonadati</taxon>
        <taxon>Bacteroidota</taxon>
        <taxon>Flavobacteriia</taxon>
        <taxon>Flavobacteriales</taxon>
        <taxon>Flavobacteriaceae</taxon>
        <taxon>Jejuia</taxon>
    </lineage>
</organism>
<dbReference type="Pfam" id="PF13450">
    <property type="entry name" value="NAD_binding_8"/>
    <property type="match status" value="1"/>
</dbReference>
<dbReference type="SUPFAM" id="SSF51905">
    <property type="entry name" value="FAD/NAD(P)-binding domain"/>
    <property type="match status" value="1"/>
</dbReference>
<dbReference type="EMBL" id="BBNR01000001">
    <property type="protein sequence ID" value="GAL65467.1"/>
    <property type="molecule type" value="Genomic_DNA"/>
</dbReference>
<protein>
    <submittedName>
        <fullName evidence="1">Oxidoreductase</fullName>
    </submittedName>
</protein>
<dbReference type="Gene3D" id="3.50.50.60">
    <property type="entry name" value="FAD/NAD(P)-binding domain"/>
    <property type="match status" value="1"/>
</dbReference>
<gene>
    <name evidence="1" type="ORF">JCM19301_3927</name>
</gene>
<sequence>MMQLSYWEIKSWLSNIDFCIVGSGIVGLSCALKLRELYPKAKIIILEKGILPKVPVQKMQDLPALVV</sequence>
<dbReference type="InterPro" id="IPR036188">
    <property type="entry name" value="FAD/NAD-bd_sf"/>
</dbReference>
<proteinExistence type="predicted"/>
<comment type="caution">
    <text evidence="1">The sequence shown here is derived from an EMBL/GenBank/DDBJ whole genome shotgun (WGS) entry which is preliminary data.</text>
</comment>
<dbReference type="Proteomes" id="UP000029641">
    <property type="component" value="Unassembled WGS sequence"/>
</dbReference>